<accession>A0ABD4Z3Z2</accession>
<sequence length="131" mass="14553">MNENYERALAKIDAARKLARQTMAKHGKEEVCDPPMGIDTPQRPALPAWQDVLGAAEQLVRQKPAFPKYIKGTVLENDVPVWIATFTQQMLVRELSRIRAVIASDRCDGDTDYAAGANAARAKYLAAIDKR</sequence>
<evidence type="ECO:0000313" key="1">
    <source>
        <dbReference type="EMBL" id="MDH1182148.1"/>
    </source>
</evidence>
<dbReference type="EMBL" id="JAOBZK010000111">
    <property type="protein sequence ID" value="MDH1182148.1"/>
    <property type="molecule type" value="Genomic_DNA"/>
</dbReference>
<protein>
    <submittedName>
        <fullName evidence="1">Uncharacterized protein</fullName>
    </submittedName>
</protein>
<reference evidence="1 2" key="1">
    <citation type="submission" date="2022-09" db="EMBL/GenBank/DDBJ databases">
        <title>Intensive care unit water sources are persistently colonized with multi-drug resistant bacteria and are the site of extensive horizontal gene transfer of antibiotic resistance genes.</title>
        <authorList>
            <person name="Diorio-Toth L."/>
        </authorList>
    </citation>
    <scope>NUCLEOTIDE SEQUENCE [LARGE SCALE GENOMIC DNA]</scope>
    <source>
        <strain evidence="1 2">GD03967</strain>
    </source>
</reference>
<evidence type="ECO:0000313" key="2">
    <source>
        <dbReference type="Proteomes" id="UP001158644"/>
    </source>
</evidence>
<organism evidence="1 2">
    <name type="scientific">Achromobacter mucicolens</name>
    <dbReference type="NCBI Taxonomy" id="1389922"/>
    <lineage>
        <taxon>Bacteria</taxon>
        <taxon>Pseudomonadati</taxon>
        <taxon>Pseudomonadota</taxon>
        <taxon>Betaproteobacteria</taxon>
        <taxon>Burkholderiales</taxon>
        <taxon>Alcaligenaceae</taxon>
        <taxon>Achromobacter</taxon>
    </lineage>
</organism>
<dbReference type="Proteomes" id="UP001158644">
    <property type="component" value="Unassembled WGS sequence"/>
</dbReference>
<proteinExistence type="predicted"/>
<dbReference type="RefSeq" id="WP_279992537.1">
    <property type="nucleotide sequence ID" value="NZ_JAOBZK010000111.1"/>
</dbReference>
<gene>
    <name evidence="1" type="ORF">N5C72_29085</name>
</gene>
<dbReference type="AlphaFoldDB" id="A0ABD4Z3Z2"/>
<comment type="caution">
    <text evidence="1">The sequence shown here is derived from an EMBL/GenBank/DDBJ whole genome shotgun (WGS) entry which is preliminary data.</text>
</comment>
<name>A0ABD4Z3Z2_9BURK</name>